<dbReference type="GO" id="GO:0015771">
    <property type="term" value="P:trehalose transport"/>
    <property type="evidence" value="ECO:0007669"/>
    <property type="project" value="TreeGrafter"/>
</dbReference>
<dbReference type="GO" id="GO:0008982">
    <property type="term" value="F:protein-N(PI)-phosphohistidine-sugar phosphotransferase activity"/>
    <property type="evidence" value="ECO:0007669"/>
    <property type="project" value="InterPro"/>
</dbReference>
<evidence type="ECO:0000256" key="12">
    <source>
        <dbReference type="SAM" id="Phobius"/>
    </source>
</evidence>
<dbReference type="InterPro" id="IPR018113">
    <property type="entry name" value="PTrfase_EIIB_Cys"/>
</dbReference>
<dbReference type="InterPro" id="IPR011297">
    <property type="entry name" value="PTS_IIABC_b_glu"/>
</dbReference>
<dbReference type="AlphaFoldDB" id="A0A4R1KVH3"/>
<evidence type="ECO:0000256" key="9">
    <source>
        <dbReference type="ARBA" id="ARBA00022989"/>
    </source>
</evidence>
<keyword evidence="5" id="KW-0808">Transferase</keyword>
<dbReference type="PROSITE" id="PS00371">
    <property type="entry name" value="PTS_EIIA_TYPE_1_HIS"/>
    <property type="match status" value="1"/>
</dbReference>
<dbReference type="Pfam" id="PF02378">
    <property type="entry name" value="PTS_EIIC"/>
    <property type="match status" value="1"/>
</dbReference>
<dbReference type="SUPFAM" id="SSF55604">
    <property type="entry name" value="Glucose permease domain IIB"/>
    <property type="match status" value="1"/>
</dbReference>
<dbReference type="CDD" id="cd00212">
    <property type="entry name" value="PTS_IIB_glc"/>
    <property type="match status" value="1"/>
</dbReference>
<dbReference type="PROSITE" id="PS01035">
    <property type="entry name" value="PTS_EIIB_TYPE_1_CYS"/>
    <property type="match status" value="1"/>
</dbReference>
<evidence type="ECO:0000313" key="16">
    <source>
        <dbReference type="EMBL" id="TCK68289.1"/>
    </source>
</evidence>
<dbReference type="PROSITE" id="PS51103">
    <property type="entry name" value="PTS_EIIC_TYPE_1"/>
    <property type="match status" value="1"/>
</dbReference>
<keyword evidence="3" id="KW-1003">Cell membrane</keyword>
<dbReference type="InterPro" id="IPR011055">
    <property type="entry name" value="Dup_hybrid_motif"/>
</dbReference>
<keyword evidence="17" id="KW-1185">Reference proteome</keyword>
<evidence type="ECO:0000256" key="2">
    <source>
        <dbReference type="ARBA" id="ARBA00022448"/>
    </source>
</evidence>
<evidence type="ECO:0000256" key="8">
    <source>
        <dbReference type="ARBA" id="ARBA00022777"/>
    </source>
</evidence>
<dbReference type="EMBL" id="SMGJ01000005">
    <property type="protein sequence ID" value="TCK68289.1"/>
    <property type="molecule type" value="Genomic_DNA"/>
</dbReference>
<dbReference type="FunFam" id="3.30.1360.60:FF:000001">
    <property type="entry name" value="PTS system glucose-specific IIBC component PtsG"/>
    <property type="match status" value="1"/>
</dbReference>
<dbReference type="Gene3D" id="2.70.70.10">
    <property type="entry name" value="Glucose Permease (Domain IIA)"/>
    <property type="match status" value="1"/>
</dbReference>
<dbReference type="PANTHER" id="PTHR30175">
    <property type="entry name" value="PHOSPHOTRANSFERASE SYSTEM TRANSPORT PROTEIN"/>
    <property type="match status" value="1"/>
</dbReference>
<feature type="domain" description="PTS EIIA type-1" evidence="13">
    <location>
        <begin position="486"/>
        <end position="589"/>
    </location>
</feature>
<dbReference type="GO" id="GO:0005886">
    <property type="term" value="C:plasma membrane"/>
    <property type="evidence" value="ECO:0007669"/>
    <property type="project" value="UniProtKB-SubCell"/>
</dbReference>
<dbReference type="FunFam" id="2.70.70.10:FF:000001">
    <property type="entry name" value="PTS system glucose-specific IIA component"/>
    <property type="match status" value="1"/>
</dbReference>
<sequence>MISKKYENLAQSIVQNVGGLENIVSLTHCVTRLRFCLKDDNLTNQTALEELTEVLAVVRGNGQYQVVIGNMVEDVFDTILSLYPIKSNKTTHSDEMQKTGNIITRALNQMSAILLPIVTALAGAGMIKAFLVILTVTFDILDTSGSTYKILNAAGNSVFYFLPLFLAVSSAKAFKCNPYISLAIVAALLEPNFTSLIQNVGDVVDFIGIPVVMMKYTGTLIPAILAILVYAKLERWLKTFIPKSIEIFALSFIALIIMLPLTAMVIGPVGVLLANGMGDFVNFVSTQSGLLTGMIIGGGWTLLVMFGIHWGVAPIMVNNISTYGFDYIRPMVAAATFASSGAAFGVFLRSRNKKTKAFALSTMVPALLGGITEPIIYGISLRYKRPFIAQIIGGAVAGGFIGAMHTKAIVYVFPALTTLPAFAGDTFIYYCIGILISFTVTALLTYLLGFEEQIDEPKENANIPSIEQKLYACAKGELKSLEHVNDPVFSSKAMGEGVAILPSVGELYAPIDSIVDFVFPTGHAIGLNANGTEILLHVGINTVEMNGKGFKVLVKEGQKVKCGEKLLEFDINMIKEAGYDYSIMQLISNMDQVKLLQISEKLNVTEQDSIITFKGR</sequence>
<evidence type="ECO:0000256" key="7">
    <source>
        <dbReference type="ARBA" id="ARBA00022692"/>
    </source>
</evidence>
<feature type="domain" description="PTS EIIC type-1" evidence="15">
    <location>
        <begin position="108"/>
        <end position="460"/>
    </location>
</feature>
<protein>
    <submittedName>
        <fullName evidence="16">PTS system beta-glucosides-specific IIC component</fullName>
    </submittedName>
</protein>
<dbReference type="InterPro" id="IPR036878">
    <property type="entry name" value="Glu_permease_IIB"/>
</dbReference>
<comment type="subcellular location">
    <subcellularLocation>
        <location evidence="1">Cell membrane</location>
        <topology evidence="1">Multi-pass membrane protein</topology>
    </subcellularLocation>
</comment>
<dbReference type="InterPro" id="IPR003352">
    <property type="entry name" value="PTS_EIIC"/>
</dbReference>
<evidence type="ECO:0000256" key="1">
    <source>
        <dbReference type="ARBA" id="ARBA00004651"/>
    </source>
</evidence>
<feature type="transmembrane region" description="Helical" evidence="12">
    <location>
        <begin position="150"/>
        <end position="168"/>
    </location>
</feature>
<feature type="transmembrane region" description="Helical" evidence="12">
    <location>
        <begin position="327"/>
        <end position="348"/>
    </location>
</feature>
<feature type="transmembrane region" description="Helical" evidence="12">
    <location>
        <begin position="180"/>
        <end position="200"/>
    </location>
</feature>
<accession>A0A4R1KVH3</accession>
<dbReference type="PANTHER" id="PTHR30175:SF1">
    <property type="entry name" value="PTS SYSTEM ARBUTIN-, CELLOBIOSE-, AND SALICIN-SPECIFIC EIIBC COMPONENT-RELATED"/>
    <property type="match status" value="1"/>
</dbReference>
<dbReference type="RefSeq" id="WP_132302222.1">
    <property type="nucleotide sequence ID" value="NZ_CP170642.1"/>
</dbReference>
<keyword evidence="10 12" id="KW-0472">Membrane</keyword>
<evidence type="ECO:0000256" key="4">
    <source>
        <dbReference type="ARBA" id="ARBA00022597"/>
    </source>
</evidence>
<dbReference type="GO" id="GO:0009401">
    <property type="term" value="P:phosphoenolpyruvate-dependent sugar phosphotransferase system"/>
    <property type="evidence" value="ECO:0007669"/>
    <property type="project" value="UniProtKB-KW"/>
</dbReference>
<feature type="transmembrane region" description="Helical" evidence="12">
    <location>
        <begin position="427"/>
        <end position="448"/>
    </location>
</feature>
<evidence type="ECO:0000256" key="5">
    <source>
        <dbReference type="ARBA" id="ARBA00022679"/>
    </source>
</evidence>
<dbReference type="Gene3D" id="3.30.1360.60">
    <property type="entry name" value="Glucose permease domain IIB"/>
    <property type="match status" value="1"/>
</dbReference>
<dbReference type="Pfam" id="PF00367">
    <property type="entry name" value="PTS_EIIB"/>
    <property type="match status" value="1"/>
</dbReference>
<dbReference type="NCBIfam" id="TIGR01995">
    <property type="entry name" value="PTS-II-ABC-beta"/>
    <property type="match status" value="1"/>
</dbReference>
<keyword evidence="8" id="KW-0418">Kinase</keyword>
<proteinExistence type="predicted"/>
<keyword evidence="4" id="KW-0762">Sugar transport</keyword>
<reference evidence="16 17" key="1">
    <citation type="submission" date="2019-03" db="EMBL/GenBank/DDBJ databases">
        <title>Genomic Encyclopedia of Type Strains, Phase IV (KMG-IV): sequencing the most valuable type-strain genomes for metagenomic binning, comparative biology and taxonomic classification.</title>
        <authorList>
            <person name="Goeker M."/>
        </authorList>
    </citation>
    <scope>NUCLEOTIDE SEQUENCE [LARGE SCALE GENOMIC DNA]</scope>
    <source>
        <strain evidence="16 17">DSM 10053</strain>
    </source>
</reference>
<dbReference type="GO" id="GO:0016301">
    <property type="term" value="F:kinase activity"/>
    <property type="evidence" value="ECO:0007669"/>
    <property type="project" value="UniProtKB-KW"/>
</dbReference>
<organism evidence="16 17">
    <name type="scientific">Lonepinella koalarum</name>
    <dbReference type="NCBI Taxonomy" id="53417"/>
    <lineage>
        <taxon>Bacteria</taxon>
        <taxon>Pseudomonadati</taxon>
        <taxon>Pseudomonadota</taxon>
        <taxon>Gammaproteobacteria</taxon>
        <taxon>Pasteurellales</taxon>
        <taxon>Pasteurellaceae</taxon>
        <taxon>Lonepinella</taxon>
    </lineage>
</organism>
<keyword evidence="6" id="KW-0598">Phosphotransferase system</keyword>
<gene>
    <name evidence="16" type="ORF">EV692_1619</name>
</gene>
<evidence type="ECO:0000256" key="3">
    <source>
        <dbReference type="ARBA" id="ARBA00022475"/>
    </source>
</evidence>
<feature type="transmembrane region" description="Helical" evidence="12">
    <location>
        <begin position="294"/>
        <end position="315"/>
    </location>
</feature>
<name>A0A4R1KVH3_9PAST</name>
<evidence type="ECO:0000256" key="6">
    <source>
        <dbReference type="ARBA" id="ARBA00022683"/>
    </source>
</evidence>
<evidence type="ECO:0000259" key="15">
    <source>
        <dbReference type="PROSITE" id="PS51103"/>
    </source>
</evidence>
<feature type="transmembrane region" description="Helical" evidence="12">
    <location>
        <begin position="252"/>
        <end position="274"/>
    </location>
</feature>
<feature type="transmembrane region" description="Helical" evidence="12">
    <location>
        <begin position="391"/>
        <end position="415"/>
    </location>
</feature>
<evidence type="ECO:0000256" key="11">
    <source>
        <dbReference type="PROSITE-ProRule" id="PRU00421"/>
    </source>
</evidence>
<comment type="caution">
    <text evidence="16">The sequence shown here is derived from an EMBL/GenBank/DDBJ whole genome shotgun (WGS) entry which is preliminary data.</text>
</comment>
<dbReference type="Pfam" id="PF00358">
    <property type="entry name" value="PTS_EIIA_1"/>
    <property type="match status" value="1"/>
</dbReference>
<evidence type="ECO:0000259" key="14">
    <source>
        <dbReference type="PROSITE" id="PS51098"/>
    </source>
</evidence>
<dbReference type="SUPFAM" id="SSF51261">
    <property type="entry name" value="Duplicated hybrid motif"/>
    <property type="match status" value="1"/>
</dbReference>
<dbReference type="GO" id="GO:0090589">
    <property type="term" value="F:protein-phosphocysteine-trehalose phosphotransferase system transporter activity"/>
    <property type="evidence" value="ECO:0007669"/>
    <property type="project" value="TreeGrafter"/>
</dbReference>
<keyword evidence="9 12" id="KW-1133">Transmembrane helix</keyword>
<keyword evidence="2" id="KW-0813">Transport</keyword>
<keyword evidence="7 12" id="KW-0812">Transmembrane</keyword>
<feature type="transmembrane region" description="Helical" evidence="12">
    <location>
        <begin position="113"/>
        <end position="138"/>
    </location>
</feature>
<dbReference type="InterPro" id="IPR001127">
    <property type="entry name" value="PTS_EIIA_1_perm"/>
</dbReference>
<dbReference type="PROSITE" id="PS51093">
    <property type="entry name" value="PTS_EIIA_TYPE_1"/>
    <property type="match status" value="1"/>
</dbReference>
<feature type="transmembrane region" description="Helical" evidence="12">
    <location>
        <begin position="206"/>
        <end position="231"/>
    </location>
</feature>
<feature type="domain" description="PTS EIIB type-1" evidence="14">
    <location>
        <begin position="7"/>
        <end position="89"/>
    </location>
</feature>
<evidence type="ECO:0000313" key="17">
    <source>
        <dbReference type="Proteomes" id="UP000295496"/>
    </source>
</evidence>
<evidence type="ECO:0000259" key="13">
    <source>
        <dbReference type="PROSITE" id="PS51093"/>
    </source>
</evidence>
<dbReference type="InterPro" id="IPR013013">
    <property type="entry name" value="PTS_EIIC_1"/>
</dbReference>
<dbReference type="PROSITE" id="PS51098">
    <property type="entry name" value="PTS_EIIB_TYPE_1"/>
    <property type="match status" value="1"/>
</dbReference>
<dbReference type="InterPro" id="IPR050558">
    <property type="entry name" value="PTS_Sugar-Specific_Components"/>
</dbReference>
<evidence type="ECO:0000256" key="10">
    <source>
        <dbReference type="ARBA" id="ARBA00023136"/>
    </source>
</evidence>
<dbReference type="NCBIfam" id="TIGR00830">
    <property type="entry name" value="PTBA"/>
    <property type="match status" value="1"/>
</dbReference>
<dbReference type="InterPro" id="IPR001996">
    <property type="entry name" value="PTS_IIB_1"/>
</dbReference>
<dbReference type="Proteomes" id="UP000295496">
    <property type="component" value="Unassembled WGS sequence"/>
</dbReference>
<feature type="transmembrane region" description="Helical" evidence="12">
    <location>
        <begin position="360"/>
        <end position="379"/>
    </location>
</feature>
<feature type="active site" description="Phosphocysteine intermediate; for EIIB activity" evidence="11">
    <location>
        <position position="29"/>
    </location>
</feature>